<evidence type="ECO:0000313" key="3">
    <source>
        <dbReference type="Proteomes" id="UP000063991"/>
    </source>
</evidence>
<evidence type="ECO:0000313" key="2">
    <source>
        <dbReference type="EMBL" id="AMJ97333.1"/>
    </source>
</evidence>
<name>A0A126PWF9_ALTMA</name>
<keyword evidence="1" id="KW-1133">Transmembrane helix</keyword>
<sequence length="77" mass="9031">MPLKKWTLQYLIAFPLLCAIFASVQYLKGQSILYSLEFGATWAFISIFIFAVRRAYNFKRRIHCDICNDLPSHNKID</sequence>
<accession>A0A126PWF9</accession>
<reference evidence="2 3" key="1">
    <citation type="submission" date="2015-12" db="EMBL/GenBank/DDBJ databases">
        <authorList>
            <person name="Shamseldin A."/>
            <person name="Moawad H."/>
            <person name="Abd El-Rahim W.M."/>
            <person name="Sadowsky M.J."/>
        </authorList>
    </citation>
    <scope>NUCLEOTIDE SEQUENCE [LARGE SCALE GENOMIC DNA]</scope>
    <source>
        <strain evidence="2 3">D7</strain>
    </source>
</reference>
<feature type="transmembrane region" description="Helical" evidence="1">
    <location>
        <begin position="32"/>
        <end position="52"/>
    </location>
</feature>
<gene>
    <name evidence="2" type="ORF">AVL55_03645</name>
</gene>
<protein>
    <submittedName>
        <fullName evidence="2">Uncharacterized protein</fullName>
    </submittedName>
</protein>
<proteinExistence type="predicted"/>
<dbReference type="Proteomes" id="UP000063991">
    <property type="component" value="Chromosome"/>
</dbReference>
<keyword evidence="1" id="KW-0472">Membrane</keyword>
<evidence type="ECO:0000256" key="1">
    <source>
        <dbReference type="SAM" id="Phobius"/>
    </source>
</evidence>
<dbReference type="AlphaFoldDB" id="A0A126PWF9"/>
<dbReference type="EMBL" id="CP014323">
    <property type="protein sequence ID" value="AMJ97333.1"/>
    <property type="molecule type" value="Genomic_DNA"/>
</dbReference>
<feature type="transmembrane region" description="Helical" evidence="1">
    <location>
        <begin position="7"/>
        <end position="26"/>
    </location>
</feature>
<keyword evidence="1" id="KW-0812">Transmembrane</keyword>
<organism evidence="2 3">
    <name type="scientific">Alteromonas macleodii</name>
    <name type="common">Pseudoalteromonas macleodii</name>
    <dbReference type="NCBI Taxonomy" id="28108"/>
    <lineage>
        <taxon>Bacteria</taxon>
        <taxon>Pseudomonadati</taxon>
        <taxon>Pseudomonadota</taxon>
        <taxon>Gammaproteobacteria</taxon>
        <taxon>Alteromonadales</taxon>
        <taxon>Alteromonadaceae</taxon>
        <taxon>Alteromonas/Salinimonas group</taxon>
        <taxon>Alteromonas</taxon>
    </lineage>
</organism>